<feature type="region of interest" description="Disordered" evidence="1">
    <location>
        <begin position="95"/>
        <end position="158"/>
    </location>
</feature>
<gene>
    <name evidence="3" type="ORF">DWG14_08028</name>
</gene>
<dbReference type="PANTHER" id="PTHR38441">
    <property type="entry name" value="INTEGRAL MEMBRANE PROTEIN-RELATED"/>
    <property type="match status" value="1"/>
</dbReference>
<proteinExistence type="predicted"/>
<dbReference type="Proteomes" id="UP000265765">
    <property type="component" value="Chromosome"/>
</dbReference>
<name>A0AAI8L9A0_9ACTN</name>
<dbReference type="GeneID" id="91286821"/>
<evidence type="ECO:0000256" key="2">
    <source>
        <dbReference type="SAM" id="Phobius"/>
    </source>
</evidence>
<evidence type="ECO:0008006" key="5">
    <source>
        <dbReference type="Google" id="ProtNLM"/>
    </source>
</evidence>
<dbReference type="KEGG" id="sge:DWG14_08028"/>
<dbReference type="RefSeq" id="WP_120053894.1">
    <property type="nucleotide sequence ID" value="NZ_CP032427.1"/>
</dbReference>
<evidence type="ECO:0000313" key="4">
    <source>
        <dbReference type="Proteomes" id="UP000265765"/>
    </source>
</evidence>
<dbReference type="EMBL" id="CP032427">
    <property type="protein sequence ID" value="AYC43720.1"/>
    <property type="molecule type" value="Genomic_DNA"/>
</dbReference>
<dbReference type="AlphaFoldDB" id="A0AAI8L9A0"/>
<evidence type="ECO:0000313" key="3">
    <source>
        <dbReference type="EMBL" id="AYC43720.1"/>
    </source>
</evidence>
<sequence length="158" mass="17943">MSGLPAYQELRRTHRRFGVRATAVAVGGFLLYVLLSSFLPGLMNTSVSGHLTVGLALGFGQFVLMSLIVWRYLVHVRTDVTPVVRGLRGLARHQENARRRHGALQERTTRRGAFEERASQRGAFEERTSQRGAFEERTSQRGAFEERTSRRGAEFRPW</sequence>
<evidence type="ECO:0000256" key="1">
    <source>
        <dbReference type="SAM" id="MobiDB-lite"/>
    </source>
</evidence>
<keyword evidence="2" id="KW-1133">Transmembrane helix</keyword>
<dbReference type="InterPro" id="IPR007436">
    <property type="entry name" value="DUF485"/>
</dbReference>
<organism evidence="3 4">
    <name type="scientific">Streptomyces griseorubiginosus</name>
    <dbReference type="NCBI Taxonomy" id="67304"/>
    <lineage>
        <taxon>Bacteria</taxon>
        <taxon>Bacillati</taxon>
        <taxon>Actinomycetota</taxon>
        <taxon>Actinomycetes</taxon>
        <taxon>Kitasatosporales</taxon>
        <taxon>Streptomycetaceae</taxon>
        <taxon>Streptomyces</taxon>
    </lineage>
</organism>
<keyword evidence="2" id="KW-0472">Membrane</keyword>
<keyword evidence="2" id="KW-0812">Transmembrane</keyword>
<feature type="transmembrane region" description="Helical" evidence="2">
    <location>
        <begin position="21"/>
        <end position="39"/>
    </location>
</feature>
<dbReference type="Pfam" id="PF04341">
    <property type="entry name" value="DUF485"/>
    <property type="match status" value="1"/>
</dbReference>
<accession>A0AAI8L9A0</accession>
<reference evidence="3 4" key="1">
    <citation type="submission" date="2018-09" db="EMBL/GenBank/DDBJ databases">
        <title>Production of Trimethoprim by Streptomyces sp. 3E-1.</title>
        <authorList>
            <person name="Kang H.J."/>
            <person name="Kim S.B."/>
        </authorList>
    </citation>
    <scope>NUCLEOTIDE SEQUENCE [LARGE SCALE GENOMIC DNA]</scope>
    <source>
        <strain evidence="3 4">3E-1</strain>
    </source>
</reference>
<protein>
    <recommendedName>
        <fullName evidence="5">DUF485 domain-containing protein</fullName>
    </recommendedName>
</protein>
<feature type="transmembrane region" description="Helical" evidence="2">
    <location>
        <begin position="51"/>
        <end position="70"/>
    </location>
</feature>
<dbReference type="PANTHER" id="PTHR38441:SF1">
    <property type="entry name" value="MEMBRANE PROTEIN"/>
    <property type="match status" value="1"/>
</dbReference>